<dbReference type="RefSeq" id="WP_348029414.1">
    <property type="nucleotide sequence ID" value="NZ_CP129113.1"/>
</dbReference>
<keyword evidence="3" id="KW-1185">Reference proteome</keyword>
<feature type="transmembrane region" description="Helical" evidence="1">
    <location>
        <begin position="12"/>
        <end position="31"/>
    </location>
</feature>
<evidence type="ECO:0000313" key="2">
    <source>
        <dbReference type="EMBL" id="WLV25622.1"/>
    </source>
</evidence>
<reference evidence="2" key="1">
    <citation type="submission" date="2023-06" db="EMBL/GenBank/DDBJ databases">
        <title>A Treasure from Seagulls: Isolation and Description of Aciduricobacillus qingdaonensis gen. nov., sp. nov., a Rare Obligately Uric Acid-utilizing Member in the Family Bacillaceae.</title>
        <authorList>
            <person name="Liu W."/>
            <person name="Wang B."/>
        </authorList>
    </citation>
    <scope>NUCLEOTIDE SEQUENCE</scope>
    <source>
        <strain evidence="2">44XB</strain>
    </source>
</reference>
<feature type="transmembrane region" description="Helical" evidence="1">
    <location>
        <begin position="43"/>
        <end position="64"/>
    </location>
</feature>
<evidence type="ECO:0000256" key="1">
    <source>
        <dbReference type="SAM" id="Phobius"/>
    </source>
</evidence>
<protein>
    <submittedName>
        <fullName evidence="2">Uncharacterized protein</fullName>
    </submittedName>
</protein>
<keyword evidence="1" id="KW-0472">Membrane</keyword>
<keyword evidence="1" id="KW-1133">Transmembrane helix</keyword>
<name>A0ABY9KZ10_9BACI</name>
<evidence type="ECO:0000313" key="3">
    <source>
        <dbReference type="Proteomes" id="UP001180087"/>
    </source>
</evidence>
<dbReference type="EMBL" id="CP129113">
    <property type="protein sequence ID" value="WLV25622.1"/>
    <property type="molecule type" value="Genomic_DNA"/>
</dbReference>
<accession>A0ABY9KZ10</accession>
<dbReference type="Proteomes" id="UP001180087">
    <property type="component" value="Chromosome"/>
</dbReference>
<proteinExistence type="predicted"/>
<feature type="transmembrane region" description="Helical" evidence="1">
    <location>
        <begin position="76"/>
        <end position="94"/>
    </location>
</feature>
<sequence length="114" mass="12833">MDVFSFEIEVLWPMILCLFLFTFIYILLLPLAKWIVQAGATRLLAYLASGSFCVGVLYSCMLVAPNLVQRFDIRLPLQYFACFGLALGLIRLIGGRTGRRAQAANYYKGRQSGQ</sequence>
<keyword evidence="1" id="KW-0812">Transmembrane</keyword>
<organism evidence="2 3">
    <name type="scientific">Aciduricibacillus chroicocephali</name>
    <dbReference type="NCBI Taxonomy" id="3054939"/>
    <lineage>
        <taxon>Bacteria</taxon>
        <taxon>Bacillati</taxon>
        <taxon>Bacillota</taxon>
        <taxon>Bacilli</taxon>
        <taxon>Bacillales</taxon>
        <taxon>Bacillaceae</taxon>
        <taxon>Aciduricibacillus</taxon>
    </lineage>
</organism>
<gene>
    <name evidence="2" type="ORF">QR721_05285</name>
</gene>